<dbReference type="PROSITE" id="PS01124">
    <property type="entry name" value="HTH_ARAC_FAMILY_2"/>
    <property type="match status" value="1"/>
</dbReference>
<dbReference type="RefSeq" id="WP_073087584.1">
    <property type="nucleotide sequence ID" value="NZ_FRBL01000015.1"/>
</dbReference>
<dbReference type="SUPFAM" id="SSF46689">
    <property type="entry name" value="Homeodomain-like"/>
    <property type="match status" value="1"/>
</dbReference>
<evidence type="ECO:0000313" key="6">
    <source>
        <dbReference type="Proteomes" id="UP000184420"/>
    </source>
</evidence>
<keyword evidence="3" id="KW-0804">Transcription</keyword>
<gene>
    <name evidence="5" type="ORF">SAMN05444266_11510</name>
</gene>
<organism evidence="5 6">
    <name type="scientific">Chitinophaga jiangningensis</name>
    <dbReference type="NCBI Taxonomy" id="1419482"/>
    <lineage>
        <taxon>Bacteria</taxon>
        <taxon>Pseudomonadati</taxon>
        <taxon>Bacteroidota</taxon>
        <taxon>Chitinophagia</taxon>
        <taxon>Chitinophagales</taxon>
        <taxon>Chitinophagaceae</taxon>
        <taxon>Chitinophaga</taxon>
    </lineage>
</organism>
<proteinExistence type="predicted"/>
<dbReference type="GO" id="GO:0043565">
    <property type="term" value="F:sequence-specific DNA binding"/>
    <property type="evidence" value="ECO:0007669"/>
    <property type="project" value="InterPro"/>
</dbReference>
<dbReference type="SMART" id="SM00342">
    <property type="entry name" value="HTH_ARAC"/>
    <property type="match status" value="1"/>
</dbReference>
<dbReference type="Proteomes" id="UP000184420">
    <property type="component" value="Unassembled WGS sequence"/>
</dbReference>
<dbReference type="InterPro" id="IPR050204">
    <property type="entry name" value="AraC_XylS_family_regulators"/>
</dbReference>
<dbReference type="Gene3D" id="1.10.10.60">
    <property type="entry name" value="Homeodomain-like"/>
    <property type="match status" value="1"/>
</dbReference>
<dbReference type="GO" id="GO:0003700">
    <property type="term" value="F:DNA-binding transcription factor activity"/>
    <property type="evidence" value="ECO:0007669"/>
    <property type="project" value="InterPro"/>
</dbReference>
<dbReference type="InterPro" id="IPR054015">
    <property type="entry name" value="ExsA-like_N"/>
</dbReference>
<dbReference type="PANTHER" id="PTHR46796">
    <property type="entry name" value="HTH-TYPE TRANSCRIPTIONAL ACTIVATOR RHAS-RELATED"/>
    <property type="match status" value="1"/>
</dbReference>
<keyword evidence="6" id="KW-1185">Reference proteome</keyword>
<evidence type="ECO:0000313" key="5">
    <source>
        <dbReference type="EMBL" id="SHM94881.1"/>
    </source>
</evidence>
<dbReference type="InterPro" id="IPR018060">
    <property type="entry name" value="HTH_AraC"/>
</dbReference>
<sequence>MADKSENKGKILYNCYFNRSTEGEQFISEHVFSMQMTGTLTINDGKKTFVMKEGDFRLSRRNKLAKFVKDMGTEGDFRSISVYIDQELLRKISQEKGFTNITPSPVTDAVLVLKNSALYKSYMDSLLVYLQMPPQEQQAIMDLKVREAVLLLLQVNPELKNILFDFSEPGKIDLENFMIKNFRFNVSLSRFAYLTGRSLSTFKRDFEKVFHTTPSKWLLDKRLEEAHFQIANKGRTPSDVYLEVGFEDLSHFSFAFKNKYAVNPSALR</sequence>
<keyword evidence="2 5" id="KW-0238">DNA-binding</keyword>
<dbReference type="AlphaFoldDB" id="A0A1M7MWB1"/>
<accession>A0A1M7MWB1</accession>
<dbReference type="EMBL" id="FRBL01000015">
    <property type="protein sequence ID" value="SHM94881.1"/>
    <property type="molecule type" value="Genomic_DNA"/>
</dbReference>
<dbReference type="Pfam" id="PF22200">
    <property type="entry name" value="ExsA_N"/>
    <property type="match status" value="1"/>
</dbReference>
<feature type="domain" description="HTH araC/xylS-type" evidence="4">
    <location>
        <begin position="172"/>
        <end position="268"/>
    </location>
</feature>
<dbReference type="Pfam" id="PF12833">
    <property type="entry name" value="HTH_18"/>
    <property type="match status" value="1"/>
</dbReference>
<protein>
    <submittedName>
        <fullName evidence="5">AraC-type DNA-binding protein</fullName>
    </submittedName>
</protein>
<dbReference type="InterPro" id="IPR009057">
    <property type="entry name" value="Homeodomain-like_sf"/>
</dbReference>
<evidence type="ECO:0000259" key="4">
    <source>
        <dbReference type="PROSITE" id="PS01124"/>
    </source>
</evidence>
<keyword evidence="1" id="KW-0805">Transcription regulation</keyword>
<evidence type="ECO:0000256" key="3">
    <source>
        <dbReference type="ARBA" id="ARBA00023163"/>
    </source>
</evidence>
<dbReference type="OrthoDB" id="4480133at2"/>
<evidence type="ECO:0000256" key="2">
    <source>
        <dbReference type="ARBA" id="ARBA00023125"/>
    </source>
</evidence>
<dbReference type="STRING" id="1419482.SAMN05444266_11510"/>
<reference evidence="5 6" key="1">
    <citation type="submission" date="2016-11" db="EMBL/GenBank/DDBJ databases">
        <authorList>
            <person name="Jaros S."/>
            <person name="Januszkiewicz K."/>
            <person name="Wedrychowicz H."/>
        </authorList>
    </citation>
    <scope>NUCLEOTIDE SEQUENCE [LARGE SCALE GENOMIC DNA]</scope>
    <source>
        <strain evidence="5 6">DSM 27406</strain>
    </source>
</reference>
<evidence type="ECO:0000256" key="1">
    <source>
        <dbReference type="ARBA" id="ARBA00023015"/>
    </source>
</evidence>
<name>A0A1M7MWB1_9BACT</name>